<dbReference type="SUPFAM" id="SSF56112">
    <property type="entry name" value="Protein kinase-like (PK-like)"/>
    <property type="match status" value="1"/>
</dbReference>
<proteinExistence type="inferred from homology"/>
<dbReference type="GO" id="GO:0004674">
    <property type="term" value="F:protein serine/threonine kinase activity"/>
    <property type="evidence" value="ECO:0007669"/>
    <property type="project" value="UniProtKB-KW"/>
</dbReference>
<dbReference type="GO" id="GO:0005524">
    <property type="term" value="F:ATP binding"/>
    <property type="evidence" value="ECO:0007669"/>
    <property type="project" value="UniProtKB-UniRule"/>
</dbReference>
<dbReference type="Gene3D" id="1.10.510.10">
    <property type="entry name" value="Transferase(Phosphotransferase) domain 1"/>
    <property type="match status" value="1"/>
</dbReference>
<dbReference type="EMBL" id="NBCO01000007">
    <property type="protein sequence ID" value="ORC90706.1"/>
    <property type="molecule type" value="Genomic_DNA"/>
</dbReference>
<dbReference type="GeneID" id="39983356"/>
<evidence type="ECO:0000256" key="5">
    <source>
        <dbReference type="RuleBase" id="RU000304"/>
    </source>
</evidence>
<dbReference type="PANTHER" id="PTHR11909">
    <property type="entry name" value="CASEIN KINASE-RELATED"/>
    <property type="match status" value="1"/>
</dbReference>
<comment type="caution">
    <text evidence="7">The sequence shown here is derived from an EMBL/GenBank/DDBJ whole genome shotgun (WGS) entry which is preliminary data.</text>
</comment>
<keyword evidence="7" id="KW-0808">Transferase</keyword>
<dbReference type="PROSITE" id="PS00107">
    <property type="entry name" value="PROTEIN_KINASE_ATP"/>
    <property type="match status" value="1"/>
</dbReference>
<keyword evidence="2 4" id="KW-0547">Nucleotide-binding</keyword>
<sequence>MTNQASERSKSSDPLRGILIGGRFRILKRLGGGSFGEVYIGVNIHSGVNVAIKIESARIHSRAMFEHRIYSYFNECTFPIGIPQSYFGGRVGDYNVLVIDLLGPNLEELFNICGRKFSPKTVCIIGIQIIQRLQCIHSMSYIHRDIKPENFVMGVGDDSQTVYIIDMGLAKRYRDPVTLQHITWEENKALTGTARYVSINTHRGIQQSRRDDMESVMYLLFYFLRGSLPWQGLKNQPNDVHYNVICDVKVATSPETLGTGFPEQFAQLLHYSRALDFYEVPQYSYYVRLLYEALASLGESFDYRYPWLAKLDPCVTELRGDTDSLEEDTIDLVTPLTRRVYRKLTSTNATQCRTVVNDDFDIIPCDPGDNRASLLELRDYYGIDLFV</sequence>
<dbReference type="InterPro" id="IPR050235">
    <property type="entry name" value="CK1_Ser-Thr_kinase"/>
</dbReference>
<dbReference type="Pfam" id="PF00069">
    <property type="entry name" value="Pkinase"/>
    <property type="match status" value="1"/>
</dbReference>
<reference evidence="7 8" key="1">
    <citation type="submission" date="2017-03" db="EMBL/GenBank/DDBJ databases">
        <title>An alternative strategy for trypanosome survival in the mammalian bloodstream revealed through genome and transcriptome analysis of the ubiquitous bovine parasite Trypanosoma (Megatrypanum) theileri.</title>
        <authorList>
            <person name="Kelly S."/>
            <person name="Ivens A."/>
            <person name="Mott A."/>
            <person name="O'Neill E."/>
            <person name="Emms D."/>
            <person name="Macleod O."/>
            <person name="Voorheis P."/>
            <person name="Matthews J."/>
            <person name="Matthews K."/>
            <person name="Carrington M."/>
        </authorList>
    </citation>
    <scope>NUCLEOTIDE SEQUENCE [LARGE SCALE GENOMIC DNA]</scope>
    <source>
        <strain evidence="7">Edinburgh</strain>
    </source>
</reference>
<dbReference type="SMART" id="SM00220">
    <property type="entry name" value="S_TKc"/>
    <property type="match status" value="1"/>
</dbReference>
<dbReference type="OrthoDB" id="5800476at2759"/>
<dbReference type="PROSITE" id="PS50011">
    <property type="entry name" value="PROTEIN_KINASE_DOM"/>
    <property type="match status" value="1"/>
</dbReference>
<evidence type="ECO:0000256" key="2">
    <source>
        <dbReference type="ARBA" id="ARBA00022741"/>
    </source>
</evidence>
<name>A0A1X0P176_9TRYP</name>
<evidence type="ECO:0000256" key="3">
    <source>
        <dbReference type="ARBA" id="ARBA00022840"/>
    </source>
</evidence>
<feature type="domain" description="Protein kinase" evidence="6">
    <location>
        <begin position="24"/>
        <end position="308"/>
    </location>
</feature>
<dbReference type="Proteomes" id="UP000192257">
    <property type="component" value="Unassembled WGS sequence"/>
</dbReference>
<dbReference type="InterPro" id="IPR017441">
    <property type="entry name" value="Protein_kinase_ATP_BS"/>
</dbReference>
<dbReference type="PROSITE" id="PS00108">
    <property type="entry name" value="PROTEIN_KINASE_ST"/>
    <property type="match status" value="1"/>
</dbReference>
<dbReference type="STRING" id="67003.A0A1X0P176"/>
<comment type="similarity">
    <text evidence="5">Belongs to the protein kinase superfamily.</text>
</comment>
<dbReference type="EC" id="2.7.11.1" evidence="1"/>
<evidence type="ECO:0000256" key="4">
    <source>
        <dbReference type="PROSITE-ProRule" id="PRU10141"/>
    </source>
</evidence>
<keyword evidence="8" id="KW-1185">Reference proteome</keyword>
<gene>
    <name evidence="7" type="ORF">TM35_000071300</name>
</gene>
<keyword evidence="3 4" id="KW-0067">ATP-binding</keyword>
<dbReference type="InterPro" id="IPR008271">
    <property type="entry name" value="Ser/Thr_kinase_AS"/>
</dbReference>
<evidence type="ECO:0000313" key="8">
    <source>
        <dbReference type="Proteomes" id="UP000192257"/>
    </source>
</evidence>
<dbReference type="InterPro" id="IPR011009">
    <property type="entry name" value="Kinase-like_dom_sf"/>
</dbReference>
<keyword evidence="7" id="KW-0418">Kinase</keyword>
<dbReference type="InterPro" id="IPR000719">
    <property type="entry name" value="Prot_kinase_dom"/>
</dbReference>
<dbReference type="VEuPathDB" id="TriTrypDB:TM35_000071300"/>
<keyword evidence="5" id="KW-0723">Serine/threonine-protein kinase</keyword>
<evidence type="ECO:0000259" key="6">
    <source>
        <dbReference type="PROSITE" id="PS50011"/>
    </source>
</evidence>
<dbReference type="AlphaFoldDB" id="A0A1X0P176"/>
<dbReference type="CDD" id="cd14016">
    <property type="entry name" value="STKc_CK1"/>
    <property type="match status" value="1"/>
</dbReference>
<organism evidence="7 8">
    <name type="scientific">Trypanosoma theileri</name>
    <dbReference type="NCBI Taxonomy" id="67003"/>
    <lineage>
        <taxon>Eukaryota</taxon>
        <taxon>Discoba</taxon>
        <taxon>Euglenozoa</taxon>
        <taxon>Kinetoplastea</taxon>
        <taxon>Metakinetoplastina</taxon>
        <taxon>Trypanosomatida</taxon>
        <taxon>Trypanosomatidae</taxon>
        <taxon>Trypanosoma</taxon>
    </lineage>
</organism>
<dbReference type="RefSeq" id="XP_028884772.1">
    <property type="nucleotide sequence ID" value="XM_029023576.1"/>
</dbReference>
<feature type="binding site" evidence="4">
    <location>
        <position position="53"/>
    </location>
    <ligand>
        <name>ATP</name>
        <dbReference type="ChEBI" id="CHEBI:30616"/>
    </ligand>
</feature>
<accession>A0A1X0P176</accession>
<dbReference type="FunFam" id="1.10.510.10:FF:001123">
    <property type="entry name" value="CK1/CK1/CK1-D protein kinase"/>
    <property type="match status" value="1"/>
</dbReference>
<protein>
    <recommendedName>
        <fullName evidence="1">non-specific serine/threonine protein kinase</fullName>
        <ecNumber evidence="1">2.7.11.1</ecNumber>
    </recommendedName>
</protein>
<evidence type="ECO:0000256" key="1">
    <source>
        <dbReference type="ARBA" id="ARBA00012513"/>
    </source>
</evidence>
<evidence type="ECO:0000313" key="7">
    <source>
        <dbReference type="EMBL" id="ORC90706.1"/>
    </source>
</evidence>